<organism evidence="2 3">
    <name type="scientific">Tanacetum coccineum</name>
    <dbReference type="NCBI Taxonomy" id="301880"/>
    <lineage>
        <taxon>Eukaryota</taxon>
        <taxon>Viridiplantae</taxon>
        <taxon>Streptophyta</taxon>
        <taxon>Embryophyta</taxon>
        <taxon>Tracheophyta</taxon>
        <taxon>Spermatophyta</taxon>
        <taxon>Magnoliopsida</taxon>
        <taxon>eudicotyledons</taxon>
        <taxon>Gunneridae</taxon>
        <taxon>Pentapetalae</taxon>
        <taxon>asterids</taxon>
        <taxon>campanulids</taxon>
        <taxon>Asterales</taxon>
        <taxon>Asteraceae</taxon>
        <taxon>Asteroideae</taxon>
        <taxon>Anthemideae</taxon>
        <taxon>Anthemidinae</taxon>
        <taxon>Tanacetum</taxon>
    </lineage>
</organism>
<keyword evidence="3" id="KW-1185">Reference proteome</keyword>
<feature type="compositionally biased region" description="Polar residues" evidence="1">
    <location>
        <begin position="13"/>
        <end position="22"/>
    </location>
</feature>
<sequence>MLLQHRDSGFPQKVNNSGQPQPSAAMLCLSAAPSPSQTTSHLNQTLYQEQLINLAAERKSKSKKTSLRKKRKSKEAKDAEVMDQERLNTGEAERVQRRKGKEPMTEEDLQAEVQASKTSKELQELADLEEAQRLQSYNGCLNTKQIDLDSTSG</sequence>
<evidence type="ECO:0000313" key="3">
    <source>
        <dbReference type="Proteomes" id="UP001151760"/>
    </source>
</evidence>
<reference evidence="2" key="1">
    <citation type="journal article" date="2022" name="Int. J. Mol. Sci.">
        <title>Draft Genome of Tanacetum Coccineum: Genomic Comparison of Closely Related Tanacetum-Family Plants.</title>
        <authorList>
            <person name="Yamashiro T."/>
            <person name="Shiraishi A."/>
            <person name="Nakayama K."/>
            <person name="Satake H."/>
        </authorList>
    </citation>
    <scope>NUCLEOTIDE SEQUENCE</scope>
</reference>
<evidence type="ECO:0000313" key="2">
    <source>
        <dbReference type="EMBL" id="GJS70642.1"/>
    </source>
</evidence>
<reference evidence="2" key="2">
    <citation type="submission" date="2022-01" db="EMBL/GenBank/DDBJ databases">
        <authorList>
            <person name="Yamashiro T."/>
            <person name="Shiraishi A."/>
            <person name="Satake H."/>
            <person name="Nakayama K."/>
        </authorList>
    </citation>
    <scope>NUCLEOTIDE SEQUENCE</scope>
</reference>
<accession>A0ABQ4Y0B5</accession>
<evidence type="ECO:0000256" key="1">
    <source>
        <dbReference type="SAM" id="MobiDB-lite"/>
    </source>
</evidence>
<feature type="region of interest" description="Disordered" evidence="1">
    <location>
        <begin position="57"/>
        <end position="114"/>
    </location>
</feature>
<gene>
    <name evidence="2" type="ORF">Tco_0703483</name>
</gene>
<comment type="caution">
    <text evidence="2">The sequence shown here is derived from an EMBL/GenBank/DDBJ whole genome shotgun (WGS) entry which is preliminary data.</text>
</comment>
<name>A0ABQ4Y0B5_9ASTR</name>
<protein>
    <submittedName>
        <fullName evidence="2">Uncharacterized protein</fullName>
    </submittedName>
</protein>
<dbReference type="Proteomes" id="UP001151760">
    <property type="component" value="Unassembled WGS sequence"/>
</dbReference>
<feature type="compositionally biased region" description="Polar residues" evidence="1">
    <location>
        <begin position="33"/>
        <end position="44"/>
    </location>
</feature>
<feature type="compositionally biased region" description="Basic and acidic residues" evidence="1">
    <location>
        <begin position="75"/>
        <end position="95"/>
    </location>
</feature>
<dbReference type="EMBL" id="BQNB010009947">
    <property type="protein sequence ID" value="GJS70642.1"/>
    <property type="molecule type" value="Genomic_DNA"/>
</dbReference>
<proteinExistence type="predicted"/>
<feature type="region of interest" description="Disordered" evidence="1">
    <location>
        <begin position="1"/>
        <end position="44"/>
    </location>
</feature>
<feature type="compositionally biased region" description="Basic residues" evidence="1">
    <location>
        <begin position="60"/>
        <end position="74"/>
    </location>
</feature>